<dbReference type="AlphaFoldDB" id="A0A0B2BPG4"/>
<sequence>MGSSEPDPEVVELAHQMFDLAREGETDRLLAYVEAGVPVGLTDPSGNTLLMLAAYHGHADLVQRLADAGADVNQLNDQGQSPLAGAIFKGEDLVVSILVGAGADPDVGTPSARVAAAMFGRESLLS</sequence>
<keyword evidence="1" id="KW-0677">Repeat</keyword>
<dbReference type="Pfam" id="PF12796">
    <property type="entry name" value="Ank_2"/>
    <property type="match status" value="1"/>
</dbReference>
<dbReference type="PANTHER" id="PTHR24171">
    <property type="entry name" value="ANKYRIN REPEAT DOMAIN-CONTAINING PROTEIN 39-RELATED"/>
    <property type="match status" value="1"/>
</dbReference>
<keyword evidence="5" id="KW-1185">Reference proteome</keyword>
<dbReference type="PROSITE" id="PS50297">
    <property type="entry name" value="ANK_REP_REGION"/>
    <property type="match status" value="1"/>
</dbReference>
<dbReference type="InterPro" id="IPR002110">
    <property type="entry name" value="Ankyrin_rpt"/>
</dbReference>
<name>A0A0B2BPG4_9ACTN</name>
<dbReference type="OrthoDB" id="306540at2"/>
<dbReference type="InterPro" id="IPR036770">
    <property type="entry name" value="Ankyrin_rpt-contain_sf"/>
</dbReference>
<proteinExistence type="predicted"/>
<evidence type="ECO:0000313" key="5">
    <source>
        <dbReference type="Proteomes" id="UP000230842"/>
    </source>
</evidence>
<evidence type="ECO:0000313" key="4">
    <source>
        <dbReference type="EMBL" id="PJJ57981.1"/>
    </source>
</evidence>
<evidence type="ECO:0008006" key="6">
    <source>
        <dbReference type="Google" id="ProtNLM"/>
    </source>
</evidence>
<feature type="repeat" description="ANK" evidence="3">
    <location>
        <begin position="78"/>
        <end position="110"/>
    </location>
</feature>
<comment type="caution">
    <text evidence="4">The sequence shown here is derived from an EMBL/GenBank/DDBJ whole genome shotgun (WGS) entry which is preliminary data.</text>
</comment>
<dbReference type="Gene3D" id="1.25.40.20">
    <property type="entry name" value="Ankyrin repeat-containing domain"/>
    <property type="match status" value="1"/>
</dbReference>
<feature type="repeat" description="ANK" evidence="3">
    <location>
        <begin position="45"/>
        <end position="77"/>
    </location>
</feature>
<keyword evidence="2 3" id="KW-0040">ANK repeat</keyword>
<dbReference type="SUPFAM" id="SSF48403">
    <property type="entry name" value="Ankyrin repeat"/>
    <property type="match status" value="1"/>
</dbReference>
<dbReference type="EMBL" id="PGEZ01000001">
    <property type="protein sequence ID" value="PJJ57981.1"/>
    <property type="molecule type" value="Genomic_DNA"/>
</dbReference>
<dbReference type="Proteomes" id="UP000230842">
    <property type="component" value="Unassembled WGS sequence"/>
</dbReference>
<organism evidence="4 5">
    <name type="scientific">Mumia flava</name>
    <dbReference type="NCBI Taxonomy" id="1348852"/>
    <lineage>
        <taxon>Bacteria</taxon>
        <taxon>Bacillati</taxon>
        <taxon>Actinomycetota</taxon>
        <taxon>Actinomycetes</taxon>
        <taxon>Propionibacteriales</taxon>
        <taxon>Nocardioidaceae</taxon>
        <taxon>Mumia</taxon>
    </lineage>
</organism>
<reference evidence="4 5" key="1">
    <citation type="submission" date="2017-11" db="EMBL/GenBank/DDBJ databases">
        <title>Genomic Encyclopedia of Archaeal and Bacterial Type Strains, Phase II (KMG-II): From Individual Species to Whole Genera.</title>
        <authorList>
            <person name="Goeker M."/>
        </authorList>
    </citation>
    <scope>NUCLEOTIDE SEQUENCE [LARGE SCALE GENOMIC DNA]</scope>
    <source>
        <strain evidence="4 5">DSM 27763</strain>
    </source>
</reference>
<gene>
    <name evidence="4" type="ORF">CLV56_2224</name>
</gene>
<evidence type="ECO:0000256" key="1">
    <source>
        <dbReference type="ARBA" id="ARBA00022737"/>
    </source>
</evidence>
<accession>A0A0B2BPG4</accession>
<dbReference type="PROSITE" id="PS50088">
    <property type="entry name" value="ANK_REPEAT"/>
    <property type="match status" value="2"/>
</dbReference>
<evidence type="ECO:0000256" key="2">
    <source>
        <dbReference type="ARBA" id="ARBA00023043"/>
    </source>
</evidence>
<dbReference type="PANTHER" id="PTHR24171:SF9">
    <property type="entry name" value="ANKYRIN REPEAT DOMAIN-CONTAINING PROTEIN 39"/>
    <property type="match status" value="1"/>
</dbReference>
<dbReference type="SMART" id="SM00248">
    <property type="entry name" value="ANK"/>
    <property type="match status" value="2"/>
</dbReference>
<dbReference type="RefSeq" id="WP_039341163.1">
    <property type="nucleotide sequence ID" value="NZ_PGEZ01000001.1"/>
</dbReference>
<evidence type="ECO:0000256" key="3">
    <source>
        <dbReference type="PROSITE-ProRule" id="PRU00023"/>
    </source>
</evidence>
<protein>
    <recommendedName>
        <fullName evidence="6">Ankyrin repeat protein</fullName>
    </recommendedName>
</protein>